<comment type="caution">
    <text evidence="3">The sequence shown here is derived from an EMBL/GenBank/DDBJ whole genome shotgun (WGS) entry which is preliminary data.</text>
</comment>
<dbReference type="InterPro" id="IPR035919">
    <property type="entry name" value="EAL_sf"/>
</dbReference>
<dbReference type="PROSITE" id="PS51833">
    <property type="entry name" value="HDOD"/>
    <property type="match status" value="1"/>
</dbReference>
<dbReference type="Gene3D" id="3.20.20.450">
    <property type="entry name" value="EAL domain"/>
    <property type="match status" value="1"/>
</dbReference>
<dbReference type="Pfam" id="PF00563">
    <property type="entry name" value="EAL"/>
    <property type="match status" value="1"/>
</dbReference>
<evidence type="ECO:0000259" key="1">
    <source>
        <dbReference type="PROSITE" id="PS50883"/>
    </source>
</evidence>
<dbReference type="Proteomes" id="UP000005953">
    <property type="component" value="Unassembled WGS sequence"/>
</dbReference>
<reference evidence="3 4" key="1">
    <citation type="submission" date="2006-02" db="EMBL/GenBank/DDBJ databases">
        <authorList>
            <person name="Pinhassi J."/>
            <person name="Pedros-Alio C."/>
            <person name="Ferriera S."/>
            <person name="Johnson J."/>
            <person name="Kravitz S."/>
            <person name="Halpern A."/>
            <person name="Remington K."/>
            <person name="Beeson K."/>
            <person name="Tran B."/>
            <person name="Rogers Y.-H."/>
            <person name="Friedman R."/>
            <person name="Venter J.C."/>
        </authorList>
    </citation>
    <scope>NUCLEOTIDE SEQUENCE [LARGE SCALE GENOMIC DNA]</scope>
    <source>
        <strain evidence="3 4">MED297</strain>
    </source>
</reference>
<dbReference type="PANTHER" id="PTHR33525">
    <property type="match status" value="1"/>
</dbReference>
<dbReference type="EMBL" id="AAOE01000034">
    <property type="protein sequence ID" value="EAR07696.1"/>
    <property type="molecule type" value="Genomic_DNA"/>
</dbReference>
<name>A4BJJ2_9GAMM</name>
<feature type="domain" description="HDOD" evidence="2">
    <location>
        <begin position="198"/>
        <end position="383"/>
    </location>
</feature>
<dbReference type="OrthoDB" id="9804751at2"/>
<dbReference type="AlphaFoldDB" id="A4BJJ2"/>
<dbReference type="SUPFAM" id="SSF141868">
    <property type="entry name" value="EAL domain-like"/>
    <property type="match status" value="1"/>
</dbReference>
<sequence length="406" mass="46349">MQENVLFARQPIFDRKQRVFGYELLFRNGEADRAQFLDGDLATRSVLLNAYAENSAPQLLNGKPGFLNVSRTMMSALPSFAKQFMVVEVLEQEHGHDHIVEALENLKQRRFRVALDDFSMADYQPELIDAADIVKLDVLQYDEAGLAQAVDRLRDHSVKLLAEKVETPDMFRRCEALGFDLFQGYFFCRPELIRGHILDANRRAIFDLIRELYQPEVDVSRVTDIVRRDVVLSYKLLKLVNSSFYRRAQQVDSITQAIMLLGVDRIRSWSTLVSLGKLNHKPDELQKESLMRAYMCEKLAATQPLDHQLTCFSAGLLSCLDAWFDYPLVQLMDTLPLSETLRDAVVAKAGPVGRTLALVIQYMHSQWHDIDDQVLGELGLTMASLSEAYVYAIEHTDQISILLTEE</sequence>
<dbReference type="PIRSF" id="PIRSF003180">
    <property type="entry name" value="DiGMPpdiest_YuxH"/>
    <property type="match status" value="1"/>
</dbReference>
<dbReference type="InterPro" id="IPR014408">
    <property type="entry name" value="dGMP_Pdiesterase_EAL/HD-GYP"/>
</dbReference>
<dbReference type="InterPro" id="IPR001633">
    <property type="entry name" value="EAL_dom"/>
</dbReference>
<dbReference type="InterPro" id="IPR013976">
    <property type="entry name" value="HDOD"/>
</dbReference>
<keyword evidence="4" id="KW-1185">Reference proteome</keyword>
<dbReference type="SUPFAM" id="SSF109604">
    <property type="entry name" value="HD-domain/PDEase-like"/>
    <property type="match status" value="1"/>
</dbReference>
<dbReference type="Pfam" id="PF08668">
    <property type="entry name" value="HDOD"/>
    <property type="match status" value="1"/>
</dbReference>
<dbReference type="PROSITE" id="PS50883">
    <property type="entry name" value="EAL"/>
    <property type="match status" value="1"/>
</dbReference>
<gene>
    <name evidence="3" type="ORF">MED297_18146</name>
</gene>
<evidence type="ECO:0000313" key="3">
    <source>
        <dbReference type="EMBL" id="EAR07696.1"/>
    </source>
</evidence>
<dbReference type="Gene3D" id="1.10.3210.10">
    <property type="entry name" value="Hypothetical protein af1432"/>
    <property type="match status" value="1"/>
</dbReference>
<dbReference type="InterPro" id="IPR052340">
    <property type="entry name" value="RNase_Y/CdgJ"/>
</dbReference>
<proteinExistence type="predicted"/>
<evidence type="ECO:0000259" key="2">
    <source>
        <dbReference type="PROSITE" id="PS51833"/>
    </source>
</evidence>
<evidence type="ECO:0000313" key="4">
    <source>
        <dbReference type="Proteomes" id="UP000005953"/>
    </source>
</evidence>
<dbReference type="STRING" id="314283.MED297_18146"/>
<feature type="domain" description="EAL" evidence="1">
    <location>
        <begin position="1"/>
        <end position="204"/>
    </location>
</feature>
<protein>
    <submittedName>
        <fullName evidence="3">Predicted signal transduction protein containing EAL and modified HD-GYP domains</fullName>
    </submittedName>
</protein>
<dbReference type="RefSeq" id="WP_008044100.1">
    <property type="nucleotide sequence ID" value="NZ_CH724151.1"/>
</dbReference>
<dbReference type="PANTHER" id="PTHR33525:SF4">
    <property type="entry name" value="CYCLIC DI-GMP PHOSPHODIESTERASE CDGJ"/>
    <property type="match status" value="1"/>
</dbReference>
<accession>A4BJJ2</accession>
<dbReference type="HOGENOM" id="CLU_044951_2_0_6"/>
<organism evidence="3 4">
    <name type="scientific">Reinekea blandensis MED297</name>
    <dbReference type="NCBI Taxonomy" id="314283"/>
    <lineage>
        <taxon>Bacteria</taxon>
        <taxon>Pseudomonadati</taxon>
        <taxon>Pseudomonadota</taxon>
        <taxon>Gammaproteobacteria</taxon>
        <taxon>Oceanospirillales</taxon>
        <taxon>Saccharospirillaceae</taxon>
        <taxon>Reinekea</taxon>
    </lineage>
</organism>